<accession>A0ABQ9ZTW8</accession>
<gene>
    <name evidence="1" type="ORF">OUZ56_031319</name>
</gene>
<protein>
    <submittedName>
        <fullName evidence="1">Uncharacterized protein</fullName>
    </submittedName>
</protein>
<comment type="caution">
    <text evidence="1">The sequence shown here is derived from an EMBL/GenBank/DDBJ whole genome shotgun (WGS) entry which is preliminary data.</text>
</comment>
<reference evidence="1 2" key="1">
    <citation type="journal article" date="2023" name="Nucleic Acids Res.">
        <title>The hologenome of Daphnia magna reveals possible DNA methylation and microbiome-mediated evolution of the host genome.</title>
        <authorList>
            <person name="Chaturvedi A."/>
            <person name="Li X."/>
            <person name="Dhandapani V."/>
            <person name="Marshall H."/>
            <person name="Kissane S."/>
            <person name="Cuenca-Cambronero M."/>
            <person name="Asole G."/>
            <person name="Calvet F."/>
            <person name="Ruiz-Romero M."/>
            <person name="Marangio P."/>
            <person name="Guigo R."/>
            <person name="Rago D."/>
            <person name="Mirbahai L."/>
            <person name="Eastwood N."/>
            <person name="Colbourne J.K."/>
            <person name="Zhou J."/>
            <person name="Mallon E."/>
            <person name="Orsini L."/>
        </authorList>
    </citation>
    <scope>NUCLEOTIDE SEQUENCE [LARGE SCALE GENOMIC DNA]</scope>
    <source>
        <strain evidence="1">LRV0_1</strain>
    </source>
</reference>
<sequence>MINHQKEAKTEMDEQQVKRCTWSISDRLDDEVRLNHGAKRVSWRKRCHFGCSRMKRGSWTNIDHGK</sequence>
<organism evidence="1 2">
    <name type="scientific">Daphnia magna</name>
    <dbReference type="NCBI Taxonomy" id="35525"/>
    <lineage>
        <taxon>Eukaryota</taxon>
        <taxon>Metazoa</taxon>
        <taxon>Ecdysozoa</taxon>
        <taxon>Arthropoda</taxon>
        <taxon>Crustacea</taxon>
        <taxon>Branchiopoda</taxon>
        <taxon>Diplostraca</taxon>
        <taxon>Cladocera</taxon>
        <taxon>Anomopoda</taxon>
        <taxon>Daphniidae</taxon>
        <taxon>Daphnia</taxon>
    </lineage>
</organism>
<dbReference type="Proteomes" id="UP001234178">
    <property type="component" value="Unassembled WGS sequence"/>
</dbReference>
<keyword evidence="2" id="KW-1185">Reference proteome</keyword>
<name>A0ABQ9ZTW8_9CRUS</name>
<proteinExistence type="predicted"/>
<dbReference type="EMBL" id="JAOYFB010000005">
    <property type="protein sequence ID" value="KAK4016365.1"/>
    <property type="molecule type" value="Genomic_DNA"/>
</dbReference>
<evidence type="ECO:0000313" key="1">
    <source>
        <dbReference type="EMBL" id="KAK4016365.1"/>
    </source>
</evidence>
<evidence type="ECO:0000313" key="2">
    <source>
        <dbReference type="Proteomes" id="UP001234178"/>
    </source>
</evidence>